<dbReference type="Proteomes" id="UP000861567">
    <property type="component" value="Unassembled WGS sequence"/>
</dbReference>
<sequence>MKKLILIILVSTLASCSVGVKNKQPQLASSYQDNAIIISYNASENLNFYNGQKHTLKLAIVQVEKIEDIQKDIISSEALGVLLDSANGNGNEKELGDKNSKYYIQSLIVTPGTTRTYTFARMAGAKQIIIVAGYYDLIPKQVVKIFEIPVFEHWKPITFWEVDRRMGRIAICIQLGAQGINITNTTSKETTNDYLK</sequence>
<name>A0AAN5KTE5_LEGPN</name>
<gene>
    <name evidence="1" type="ORF">I8Y58_002799</name>
</gene>
<organism evidence="1 2">
    <name type="scientific">Legionella pneumophila</name>
    <dbReference type="NCBI Taxonomy" id="446"/>
    <lineage>
        <taxon>Bacteria</taxon>
        <taxon>Pseudomonadati</taxon>
        <taxon>Pseudomonadota</taxon>
        <taxon>Gammaproteobacteria</taxon>
        <taxon>Legionellales</taxon>
        <taxon>Legionellaceae</taxon>
        <taxon>Legionella</taxon>
    </lineage>
</organism>
<dbReference type="InterPro" id="IPR038706">
    <property type="entry name" value="Type_VI_SciN-like_sf"/>
</dbReference>
<comment type="caution">
    <text evidence="1">The sequence shown here is derived from an EMBL/GenBank/DDBJ whole genome shotgun (WGS) entry which is preliminary data.</text>
</comment>
<accession>A0AAN5KTE5</accession>
<dbReference type="EMBL" id="DACSEI010000044">
    <property type="protein sequence ID" value="HAT1597542.1"/>
    <property type="molecule type" value="Genomic_DNA"/>
</dbReference>
<dbReference type="AlphaFoldDB" id="A0AAN5KTE5"/>
<keyword evidence="1" id="KW-0449">Lipoprotein</keyword>
<dbReference type="Gene3D" id="2.60.40.4150">
    <property type="entry name" value="Type VI secretion system, lipoprotein SciN"/>
    <property type="match status" value="1"/>
</dbReference>
<dbReference type="PROSITE" id="PS51257">
    <property type="entry name" value="PROKAR_LIPOPROTEIN"/>
    <property type="match status" value="1"/>
</dbReference>
<evidence type="ECO:0000313" key="1">
    <source>
        <dbReference type="EMBL" id="HAT1597542.1"/>
    </source>
</evidence>
<evidence type="ECO:0000313" key="2">
    <source>
        <dbReference type="Proteomes" id="UP000861567"/>
    </source>
</evidence>
<reference evidence="1" key="2">
    <citation type="submission" date="2020-11" db="EMBL/GenBank/DDBJ databases">
        <authorList>
            <consortium name="NCBI Pathogen Detection Project"/>
        </authorList>
    </citation>
    <scope>NUCLEOTIDE SEQUENCE</scope>
    <source>
        <strain evidence="1">D3612</strain>
    </source>
</reference>
<reference evidence="1" key="1">
    <citation type="journal article" date="2018" name="Genome Biol.">
        <title>SKESA: strategic k-mer extension for scrupulous assemblies.</title>
        <authorList>
            <person name="Souvorov A."/>
            <person name="Agarwala R."/>
            <person name="Lipman D.J."/>
        </authorList>
    </citation>
    <scope>NUCLEOTIDE SEQUENCE</scope>
    <source>
        <strain evidence="1">D3612</strain>
    </source>
</reference>
<proteinExistence type="predicted"/>
<protein>
    <submittedName>
        <fullName evidence="1">Type VI secretion lipoprotein TssJ</fullName>
    </submittedName>
</protein>